<proteinExistence type="predicted"/>
<feature type="transmembrane region" description="Helical" evidence="1">
    <location>
        <begin position="162"/>
        <end position="184"/>
    </location>
</feature>
<keyword evidence="1" id="KW-0812">Transmembrane</keyword>
<evidence type="ECO:0000313" key="3">
    <source>
        <dbReference type="Proteomes" id="UP000230233"/>
    </source>
</evidence>
<dbReference type="AlphaFoldDB" id="A0A2G5TCZ1"/>
<dbReference type="PANTHER" id="PTHR23021:SF83">
    <property type="entry name" value="SERPENTINE RECEPTOR, CLASS T"/>
    <property type="match status" value="1"/>
</dbReference>
<keyword evidence="3" id="KW-1185">Reference proteome</keyword>
<reference evidence="3" key="1">
    <citation type="submission" date="2017-10" db="EMBL/GenBank/DDBJ databases">
        <title>Rapid genome shrinkage in a self-fertile nematode reveals novel sperm competition proteins.</title>
        <authorList>
            <person name="Yin D."/>
            <person name="Schwarz E.M."/>
            <person name="Thomas C.G."/>
            <person name="Felde R.L."/>
            <person name="Korf I.F."/>
            <person name="Cutter A.D."/>
            <person name="Schartner C.M."/>
            <person name="Ralston E.J."/>
            <person name="Meyer B.J."/>
            <person name="Haag E.S."/>
        </authorList>
    </citation>
    <scope>NUCLEOTIDE SEQUENCE [LARGE SCALE GENOMIC DNA]</scope>
    <source>
        <strain evidence="3">JU1422</strain>
    </source>
</reference>
<feature type="transmembrane region" description="Helical" evidence="1">
    <location>
        <begin position="42"/>
        <end position="60"/>
    </location>
</feature>
<gene>
    <name evidence="2" type="primary">Cnig_chr_V.g18193</name>
    <name evidence="2" type="ORF">B9Z55_018193</name>
</gene>
<protein>
    <recommendedName>
        <fullName evidence="4">7TM GPCR serpentine receptor class x (Srx) domain-containing protein</fullName>
    </recommendedName>
</protein>
<dbReference type="EMBL" id="PDUG01000005">
    <property type="protein sequence ID" value="PIC25152.1"/>
    <property type="molecule type" value="Genomic_DNA"/>
</dbReference>
<name>A0A2G5TCZ1_9PELO</name>
<keyword evidence="1" id="KW-0472">Membrane</keyword>
<dbReference type="Proteomes" id="UP000230233">
    <property type="component" value="Chromosome V"/>
</dbReference>
<dbReference type="OrthoDB" id="5875846at2759"/>
<comment type="caution">
    <text evidence="2">The sequence shown here is derived from an EMBL/GenBank/DDBJ whole genome shotgun (WGS) entry which is preliminary data.</text>
</comment>
<accession>A0A2G5TCZ1</accession>
<evidence type="ECO:0000313" key="2">
    <source>
        <dbReference type="EMBL" id="PIC25152.1"/>
    </source>
</evidence>
<feature type="transmembrane region" description="Helical" evidence="1">
    <location>
        <begin position="72"/>
        <end position="95"/>
    </location>
</feature>
<dbReference type="PANTHER" id="PTHR23021">
    <property type="entry name" value="SERPENTINE RECEPTOR, CLASS T"/>
    <property type="match status" value="1"/>
</dbReference>
<keyword evidence="1" id="KW-1133">Transmembrane helix</keyword>
<dbReference type="InterPro" id="IPR019425">
    <property type="entry name" value="7TM_GPCR_serpentine_rcpt_Srt"/>
</dbReference>
<dbReference type="SUPFAM" id="SSF81321">
    <property type="entry name" value="Family A G protein-coupled receptor-like"/>
    <property type="match status" value="1"/>
</dbReference>
<feature type="transmembrane region" description="Helical" evidence="1">
    <location>
        <begin position="196"/>
        <end position="217"/>
    </location>
</feature>
<sequence>MNQIIKYGSISSIPLYNCSAHVPENWYQNNSVPRPILGLTEGVWGVIIEVLYFPMLAVMLEKEQFVMSCYKIMSLLAIVDILSVLCSCIITGWLAYQGAVYCTYPNLIYIVGTSEMGLWCGSCVIAVILVTNRLLDLIFPNLGSFVFGGNRTFFILTIPILYGLYFVFFTTPVCFTSEYHAWFFDPMIFKDKEAEANRLALIDISIIFVFDVIPPIILTKFPAVGFDDIGPIFSFTKMSGYSLEGYLVMRTLKWKQATKNANSISVIQVKPSNGG</sequence>
<dbReference type="STRING" id="1611254.A0A2G5TCZ1"/>
<dbReference type="Pfam" id="PF10321">
    <property type="entry name" value="7TM_GPCR_Srt"/>
    <property type="match status" value="1"/>
</dbReference>
<evidence type="ECO:0000256" key="1">
    <source>
        <dbReference type="SAM" id="Phobius"/>
    </source>
</evidence>
<evidence type="ECO:0008006" key="4">
    <source>
        <dbReference type="Google" id="ProtNLM"/>
    </source>
</evidence>
<organism evidence="2 3">
    <name type="scientific">Caenorhabditis nigoni</name>
    <dbReference type="NCBI Taxonomy" id="1611254"/>
    <lineage>
        <taxon>Eukaryota</taxon>
        <taxon>Metazoa</taxon>
        <taxon>Ecdysozoa</taxon>
        <taxon>Nematoda</taxon>
        <taxon>Chromadorea</taxon>
        <taxon>Rhabditida</taxon>
        <taxon>Rhabditina</taxon>
        <taxon>Rhabditomorpha</taxon>
        <taxon>Rhabditoidea</taxon>
        <taxon>Rhabditidae</taxon>
        <taxon>Peloderinae</taxon>
        <taxon>Caenorhabditis</taxon>
    </lineage>
</organism>
<feature type="transmembrane region" description="Helical" evidence="1">
    <location>
        <begin position="107"/>
        <end position="130"/>
    </location>
</feature>